<evidence type="ECO:0000256" key="1">
    <source>
        <dbReference type="PROSITE-ProRule" id="PRU00221"/>
    </source>
</evidence>
<dbReference type="Pfam" id="PF08662">
    <property type="entry name" value="eIF2A"/>
    <property type="match status" value="2"/>
</dbReference>
<organism evidence="5 6">
    <name type="scientific">Stackebrandtia nassauensis (strain DSM 44728 / CIP 108903 / NRRL B-16338 / NBRC 102104 / LLR-40K-21)</name>
    <dbReference type="NCBI Taxonomy" id="446470"/>
    <lineage>
        <taxon>Bacteria</taxon>
        <taxon>Bacillati</taxon>
        <taxon>Actinomycetota</taxon>
        <taxon>Actinomycetes</taxon>
        <taxon>Glycomycetales</taxon>
        <taxon>Glycomycetaceae</taxon>
        <taxon>Stackebrandtia</taxon>
    </lineage>
</organism>
<keyword evidence="3" id="KW-0812">Transmembrane</keyword>
<dbReference type="STRING" id="446470.Snas_2935"/>
<dbReference type="AlphaFoldDB" id="D3Q9C8"/>
<dbReference type="PANTHER" id="PTHR19879">
    <property type="entry name" value="TRANSCRIPTION INITIATION FACTOR TFIID"/>
    <property type="match status" value="1"/>
</dbReference>
<keyword evidence="6" id="KW-1185">Reference proteome</keyword>
<feature type="repeat" description="WD" evidence="1">
    <location>
        <begin position="289"/>
        <end position="321"/>
    </location>
</feature>
<evidence type="ECO:0000259" key="4">
    <source>
        <dbReference type="Pfam" id="PF08662"/>
    </source>
</evidence>
<dbReference type="SUPFAM" id="SSF50969">
    <property type="entry name" value="YVTN repeat-like/Quinoprotein amine dehydrogenase"/>
    <property type="match status" value="1"/>
</dbReference>
<proteinExistence type="predicted"/>
<name>D3Q9C8_STANL</name>
<keyword evidence="3" id="KW-1133">Transmembrane helix</keyword>
<dbReference type="InterPro" id="IPR011044">
    <property type="entry name" value="Quino_amine_DH_bsu"/>
</dbReference>
<dbReference type="EMBL" id="CP001778">
    <property type="protein sequence ID" value="ADD42610.1"/>
    <property type="molecule type" value="Genomic_DNA"/>
</dbReference>
<keyword evidence="3" id="KW-0472">Membrane</keyword>
<feature type="transmembrane region" description="Helical" evidence="3">
    <location>
        <begin position="56"/>
        <end position="79"/>
    </location>
</feature>
<dbReference type="PANTHER" id="PTHR19879:SF9">
    <property type="entry name" value="TRANSCRIPTION INITIATION FACTOR TFIID SUBUNIT 5"/>
    <property type="match status" value="1"/>
</dbReference>
<dbReference type="SMART" id="SM00320">
    <property type="entry name" value="WD40"/>
    <property type="match status" value="4"/>
</dbReference>
<feature type="domain" description="Translation initiation factor beta propellor-like" evidence="4">
    <location>
        <begin position="229"/>
        <end position="340"/>
    </location>
</feature>
<evidence type="ECO:0000313" key="5">
    <source>
        <dbReference type="EMBL" id="ADD42610.1"/>
    </source>
</evidence>
<dbReference type="eggNOG" id="COG2319">
    <property type="taxonomic scope" value="Bacteria"/>
</dbReference>
<evidence type="ECO:0000313" key="6">
    <source>
        <dbReference type="Proteomes" id="UP000000844"/>
    </source>
</evidence>
<sequence>MALLRDGGARQVGGYELGSGRDDASPAVMNQVGPNGAPMAYVPPPRPPVPLLRRRGVIVGAVAALCVIVVAALAAVIVLRPQHTSGVLDGGGTPSEAALPSYAIADERTLDPPETLNALTFSPDGKLLATGSGYSRNTQLWDVDTGEQVAELKGTSPCAQEFSPDGKLLATGGCAGEETGVQLWDVRTEDKIATITKNDSEDLAFSPDGKTLATIGNNPHDGLRLWEVSTGDEIMHLDMEDAIDFTFSPDSATFAVTPSRADLDDPFRAELWDMRSGDKISSFTVNGGTVTYSPDGKTLITASCGGTVSRWEVRTGDKVDSHRLVDCFDLSFSSDSKVLAIVNLEFEEPPGTTLWSVETGDRLLTLSTQEAYHVAFSTTGKAVAVNTSLEANTHDEIVLWRLK</sequence>
<dbReference type="OrthoDB" id="134501at2"/>
<dbReference type="Proteomes" id="UP000000844">
    <property type="component" value="Chromosome"/>
</dbReference>
<dbReference type="Gene3D" id="2.130.10.10">
    <property type="entry name" value="YVTN repeat-like/Quinoprotein amine dehydrogenase"/>
    <property type="match status" value="2"/>
</dbReference>
<feature type="domain" description="Translation initiation factor beta propellor-like" evidence="4">
    <location>
        <begin position="120"/>
        <end position="220"/>
    </location>
</feature>
<dbReference type="RefSeq" id="WP_013018181.1">
    <property type="nucleotide sequence ID" value="NC_013947.1"/>
</dbReference>
<gene>
    <name evidence="5" type="ordered locus">Snas_2935</name>
</gene>
<dbReference type="HOGENOM" id="CLU_683173_0_0_11"/>
<accession>D3Q9C8</accession>
<dbReference type="InterPro" id="IPR015943">
    <property type="entry name" value="WD40/YVTN_repeat-like_dom_sf"/>
</dbReference>
<feature type="region of interest" description="Disordered" evidence="2">
    <location>
        <begin position="14"/>
        <end position="41"/>
    </location>
</feature>
<evidence type="ECO:0000256" key="3">
    <source>
        <dbReference type="SAM" id="Phobius"/>
    </source>
</evidence>
<dbReference type="KEGG" id="sna:Snas_2935"/>
<keyword evidence="1" id="KW-0853">WD repeat</keyword>
<reference evidence="5 6" key="1">
    <citation type="journal article" date="2009" name="Stand. Genomic Sci.">
        <title>Complete genome sequence of Stackebrandtia nassauensis type strain (LLR-40K-21).</title>
        <authorList>
            <person name="Munk C."/>
            <person name="Lapidus A."/>
            <person name="Copeland A."/>
            <person name="Jando M."/>
            <person name="Mayilraj S."/>
            <person name="Glavina Del Rio T."/>
            <person name="Nolan M."/>
            <person name="Chen F."/>
            <person name="Lucas S."/>
            <person name="Tice H."/>
            <person name="Cheng J.F."/>
            <person name="Han C."/>
            <person name="Detter J.C."/>
            <person name="Bruce D."/>
            <person name="Goodwin L."/>
            <person name="Chain P."/>
            <person name="Pitluck S."/>
            <person name="Goker M."/>
            <person name="Ovchinikova G."/>
            <person name="Pati A."/>
            <person name="Ivanova N."/>
            <person name="Mavromatis K."/>
            <person name="Chen A."/>
            <person name="Palaniappan K."/>
            <person name="Land M."/>
            <person name="Hauser L."/>
            <person name="Chang Y.J."/>
            <person name="Jeffries C.D."/>
            <person name="Bristow J."/>
            <person name="Eisen J.A."/>
            <person name="Markowitz V."/>
            <person name="Hugenholtz P."/>
            <person name="Kyrpides N.C."/>
            <person name="Klenk H.P."/>
        </authorList>
    </citation>
    <scope>NUCLEOTIDE SEQUENCE [LARGE SCALE GENOMIC DNA]</scope>
    <source>
        <strain evidence="6">DSM 44728 / CIP 108903 / NRRL B-16338 / NBRC 102104 / LLR-40K-21</strain>
    </source>
</reference>
<dbReference type="PROSITE" id="PS50082">
    <property type="entry name" value="WD_REPEATS_2"/>
    <property type="match status" value="1"/>
</dbReference>
<dbReference type="InterPro" id="IPR001680">
    <property type="entry name" value="WD40_rpt"/>
</dbReference>
<dbReference type="InterPro" id="IPR013979">
    <property type="entry name" value="TIF_beta_prop-like"/>
</dbReference>
<evidence type="ECO:0000256" key="2">
    <source>
        <dbReference type="SAM" id="MobiDB-lite"/>
    </source>
</evidence>
<protein>
    <submittedName>
        <fullName evidence="5">WD-40 repeat protein</fullName>
    </submittedName>
</protein>